<dbReference type="EMBL" id="JAVXUO010002530">
    <property type="protein sequence ID" value="KAK2972358.1"/>
    <property type="molecule type" value="Genomic_DNA"/>
</dbReference>
<dbReference type="InterPro" id="IPR005202">
    <property type="entry name" value="TF_GRAS"/>
</dbReference>
<feature type="region of interest" description="Disordered" evidence="4">
    <location>
        <begin position="155"/>
        <end position="178"/>
    </location>
</feature>
<feature type="compositionally biased region" description="Polar residues" evidence="4">
    <location>
        <begin position="343"/>
        <end position="353"/>
    </location>
</feature>
<organism evidence="5 6">
    <name type="scientific">Escallonia rubra</name>
    <dbReference type="NCBI Taxonomy" id="112253"/>
    <lineage>
        <taxon>Eukaryota</taxon>
        <taxon>Viridiplantae</taxon>
        <taxon>Streptophyta</taxon>
        <taxon>Embryophyta</taxon>
        <taxon>Tracheophyta</taxon>
        <taxon>Spermatophyta</taxon>
        <taxon>Magnoliopsida</taxon>
        <taxon>eudicotyledons</taxon>
        <taxon>Gunneridae</taxon>
        <taxon>Pentapetalae</taxon>
        <taxon>asterids</taxon>
        <taxon>campanulids</taxon>
        <taxon>Escalloniales</taxon>
        <taxon>Escalloniaceae</taxon>
        <taxon>Escallonia</taxon>
    </lineage>
</organism>
<feature type="region of interest" description="Disordered" evidence="4">
    <location>
        <begin position="343"/>
        <end position="370"/>
    </location>
</feature>
<sequence>MDPRFRRFSGSKGNQPVMGCPDRKLVNGHGFDSLYPDLKPVNDIRFESNFLDQNFGGVQFLENDPSHSSMVPSSTLSAEEELHEDCDFSDEILRYISHILMEEDLEDKTYMLQESLDLQAAEKPFYDVLGEKYPPSPQQKHPSFVDHHSASPDDYFSENCSNSVSSSSNGSAYSTNPSWINSPTDSSISQVRNLSAYHAAPPLSVGSSNSVSNFVDGLIDSPISPLQIRDLYNESQSIWQFNKGVEEANKFLPSGNQLLINTNGSGLWPKVEKKDGGECSPSASRGRKNPHRDDVDLEEERSSKQAAVYPESTVRSEEFDLVLLCSMGKGEIALSALREKLRNGTNKKLQQDGQPKGYSRGKGRPKKQNRKKEVIDLRTLLILCAQAVAADDRKSATELLKQIRQHSSPFGDGSQRLALQFADGLQARLAGTGSQIHKALISKRTPASDYLKAYHLYLASCPFRKISNFASNRTIMDRAENATRIHIIDFGILYGFQWPTLIQRISAREGGPPKLRITGIDFPQPGFRPAERIEEAGRRLADYARTYNVPFEYSAIAKKWETVKLEELKIDKDEFLVVNCLYRSKNLLDETVSVDSPKSIVLKLMRNINPDLFIHGIINGAYSAPFFVTRFREALFHFSALFDMLETNVPREHNERMLIEREIFGREALNVIACEGWERVERPETYKQWHVRNLRAGFMQLAFDRGFMKRAVEKVRTSYHKDFMIDEDSQWLLQGWKGRIIYALSCWKPV</sequence>
<evidence type="ECO:0000313" key="6">
    <source>
        <dbReference type="Proteomes" id="UP001187471"/>
    </source>
</evidence>
<keyword evidence="6" id="KW-1185">Reference proteome</keyword>
<dbReference type="Proteomes" id="UP001187471">
    <property type="component" value="Unassembled WGS sequence"/>
</dbReference>
<feature type="short sequence motif" description="VHIID" evidence="3">
    <location>
        <begin position="485"/>
        <end position="489"/>
    </location>
</feature>
<evidence type="ECO:0000256" key="3">
    <source>
        <dbReference type="PROSITE-ProRule" id="PRU01191"/>
    </source>
</evidence>
<evidence type="ECO:0000256" key="4">
    <source>
        <dbReference type="SAM" id="MobiDB-lite"/>
    </source>
</evidence>
<dbReference type="AlphaFoldDB" id="A0AA88U5Q5"/>
<keyword evidence="1" id="KW-0805">Transcription regulation</keyword>
<dbReference type="PANTHER" id="PTHR31636">
    <property type="entry name" value="OSJNBA0084A10.13 PROTEIN-RELATED"/>
    <property type="match status" value="1"/>
</dbReference>
<feature type="compositionally biased region" description="Low complexity" evidence="4">
    <location>
        <begin position="157"/>
        <end position="178"/>
    </location>
</feature>
<feature type="region of interest" description="Disordered" evidence="4">
    <location>
        <begin position="129"/>
        <end position="148"/>
    </location>
</feature>
<evidence type="ECO:0000256" key="1">
    <source>
        <dbReference type="ARBA" id="ARBA00023015"/>
    </source>
</evidence>
<feature type="region of interest" description="Leucine repeat II (LRII)" evidence="3">
    <location>
        <begin position="535"/>
        <end position="567"/>
    </location>
</feature>
<keyword evidence="2" id="KW-0804">Transcription</keyword>
<evidence type="ECO:0008006" key="7">
    <source>
        <dbReference type="Google" id="ProtNLM"/>
    </source>
</evidence>
<comment type="caution">
    <text evidence="3">Lacks conserved residue(s) required for the propagation of feature annotation.</text>
</comment>
<feature type="region of interest" description="Disordered" evidence="4">
    <location>
        <begin position="266"/>
        <end position="310"/>
    </location>
</feature>
<protein>
    <recommendedName>
        <fullName evidence="7">Scarecrow-like protein 9</fullName>
    </recommendedName>
</protein>
<reference evidence="5" key="1">
    <citation type="submission" date="2022-12" db="EMBL/GenBank/DDBJ databases">
        <title>Draft genome assemblies for two species of Escallonia (Escalloniales).</title>
        <authorList>
            <person name="Chanderbali A."/>
            <person name="Dervinis C."/>
            <person name="Anghel I."/>
            <person name="Soltis D."/>
            <person name="Soltis P."/>
            <person name="Zapata F."/>
        </authorList>
    </citation>
    <scope>NUCLEOTIDE SEQUENCE</scope>
    <source>
        <strain evidence="5">UCBG92.1500</strain>
        <tissue evidence="5">Leaf</tissue>
    </source>
</reference>
<dbReference type="PROSITE" id="PS50985">
    <property type="entry name" value="GRAS"/>
    <property type="match status" value="1"/>
</dbReference>
<accession>A0AA88U5Q5</accession>
<name>A0AA88U5Q5_9ASTE</name>
<gene>
    <name evidence="5" type="ORF">RJ640_014416</name>
</gene>
<feature type="compositionally biased region" description="Basic residues" evidence="4">
    <location>
        <begin position="359"/>
        <end position="370"/>
    </location>
</feature>
<feature type="region of interest" description="Leucine repeat I (LRI)" evidence="3">
    <location>
        <begin position="375"/>
        <end position="435"/>
    </location>
</feature>
<proteinExistence type="inferred from homology"/>
<evidence type="ECO:0000256" key="2">
    <source>
        <dbReference type="ARBA" id="ARBA00023163"/>
    </source>
</evidence>
<evidence type="ECO:0000313" key="5">
    <source>
        <dbReference type="EMBL" id="KAK2972358.1"/>
    </source>
</evidence>
<dbReference type="Pfam" id="PF03514">
    <property type="entry name" value="GRAS"/>
    <property type="match status" value="1"/>
</dbReference>
<feature type="region of interest" description="SAW" evidence="3">
    <location>
        <begin position="673"/>
        <end position="748"/>
    </location>
</feature>
<comment type="similarity">
    <text evidence="3">Belongs to the GRAS family.</text>
</comment>
<feature type="region of interest" description="VHIID" evidence="3">
    <location>
        <begin position="454"/>
        <end position="519"/>
    </location>
</feature>
<comment type="caution">
    <text evidence="5">The sequence shown here is derived from an EMBL/GenBank/DDBJ whole genome shotgun (WGS) entry which is preliminary data.</text>
</comment>